<dbReference type="GO" id="GO:0004017">
    <property type="term" value="F:AMP kinase activity"/>
    <property type="evidence" value="ECO:0007669"/>
    <property type="project" value="InterPro"/>
</dbReference>
<feature type="signal peptide" evidence="6">
    <location>
        <begin position="1"/>
        <end position="17"/>
    </location>
</feature>
<dbReference type="Proteomes" id="UP000011087">
    <property type="component" value="Unassembled WGS sequence"/>
</dbReference>
<dbReference type="eggNOG" id="KOG3078">
    <property type="taxonomic scope" value="Eukaryota"/>
</dbReference>
<dbReference type="EnsemblProtists" id="EKX39306">
    <property type="protein sequence ID" value="EKX39306"/>
    <property type="gene ID" value="GUITHDRAFT_154447"/>
</dbReference>
<dbReference type="PANTHER" id="PTHR23359">
    <property type="entry name" value="NUCLEOTIDE KINASE"/>
    <property type="match status" value="1"/>
</dbReference>
<evidence type="ECO:0000256" key="6">
    <source>
        <dbReference type="SAM" id="SignalP"/>
    </source>
</evidence>
<dbReference type="RefSeq" id="XP_005826286.1">
    <property type="nucleotide sequence ID" value="XM_005826229.1"/>
</dbReference>
<evidence type="ECO:0000313" key="8">
    <source>
        <dbReference type="EnsemblProtists" id="EKX39306"/>
    </source>
</evidence>
<dbReference type="InterPro" id="IPR006259">
    <property type="entry name" value="Adenyl_kin_sub"/>
</dbReference>
<sequence>MALTLALFMASIAMASGFISVGSTSLSNILELRKDQSKFPDSCSSKSLRLRGGSSSTLAMAAPRIIISGAPASGKGTQCEYIVEKFGVVHISTGDALRAQVQAGTELGKMAKGFMDKGALVPDDVIIGIVKDRLAEQDCKDKGWLLDGFPRTGVQADAMEKAGIKADKFVLLNVPDNVLIERCVGRRTDPVTGKIYHMKFNPPPNDPEVLARLVHRPTTLKRPW</sequence>
<dbReference type="NCBIfam" id="TIGR01351">
    <property type="entry name" value="adk"/>
    <property type="match status" value="1"/>
</dbReference>
<dbReference type="KEGG" id="gtt:GUITHDRAFT_154447"/>
<dbReference type="PRINTS" id="PR00094">
    <property type="entry name" value="ADENYLTKNASE"/>
</dbReference>
<dbReference type="GO" id="GO:0005524">
    <property type="term" value="F:ATP binding"/>
    <property type="evidence" value="ECO:0007669"/>
    <property type="project" value="InterPro"/>
</dbReference>
<keyword evidence="4 5" id="KW-0418">Kinase</keyword>
<evidence type="ECO:0008006" key="10">
    <source>
        <dbReference type="Google" id="ProtNLM"/>
    </source>
</evidence>
<dbReference type="Gene3D" id="3.40.50.300">
    <property type="entry name" value="P-loop containing nucleotide triphosphate hydrolases"/>
    <property type="match status" value="1"/>
</dbReference>
<dbReference type="PROSITE" id="PS00113">
    <property type="entry name" value="ADENYLATE_KINASE"/>
    <property type="match status" value="1"/>
</dbReference>
<keyword evidence="9" id="KW-1185">Reference proteome</keyword>
<dbReference type="PaxDb" id="55529-EKX39306"/>
<protein>
    <recommendedName>
        <fullName evidence="10">Adenylate kinase</fullName>
    </recommendedName>
</protein>
<dbReference type="OMA" id="ASQYLYI"/>
<dbReference type="STRING" id="905079.L1IST1"/>
<evidence type="ECO:0000313" key="9">
    <source>
        <dbReference type="Proteomes" id="UP000011087"/>
    </source>
</evidence>
<gene>
    <name evidence="7" type="ORF">GUITHDRAFT_154447</name>
</gene>
<dbReference type="GO" id="GO:0009507">
    <property type="term" value="C:chloroplast"/>
    <property type="evidence" value="ECO:0007669"/>
    <property type="project" value="UniProtKB-SubCell"/>
</dbReference>
<dbReference type="GeneID" id="17296120"/>
<keyword evidence="2 5" id="KW-0808">Transferase</keyword>
<evidence type="ECO:0000256" key="4">
    <source>
        <dbReference type="ARBA" id="ARBA00022777"/>
    </source>
</evidence>
<evidence type="ECO:0000256" key="5">
    <source>
        <dbReference type="RuleBase" id="RU003330"/>
    </source>
</evidence>
<keyword evidence="3" id="KW-0547">Nucleotide-binding</keyword>
<dbReference type="OrthoDB" id="439792at2759"/>
<evidence type="ECO:0000256" key="3">
    <source>
        <dbReference type="ARBA" id="ARBA00022741"/>
    </source>
</evidence>
<feature type="chain" id="PRO_5008770400" description="Adenylate kinase" evidence="6">
    <location>
        <begin position="18"/>
        <end position="224"/>
    </location>
</feature>
<dbReference type="CDD" id="cd01428">
    <property type="entry name" value="ADK"/>
    <property type="match status" value="1"/>
</dbReference>
<dbReference type="Pfam" id="PF00406">
    <property type="entry name" value="ADK"/>
    <property type="match status" value="1"/>
</dbReference>
<dbReference type="AlphaFoldDB" id="L1IST1"/>
<comment type="similarity">
    <text evidence="5">Belongs to the adenylate kinase family.</text>
</comment>
<keyword evidence="6" id="KW-0732">Signal</keyword>
<name>L1IST1_GUITC</name>
<dbReference type="HOGENOM" id="CLU_1237066_0_0_1"/>
<proteinExistence type="inferred from homology"/>
<dbReference type="InterPro" id="IPR000850">
    <property type="entry name" value="Adenylat/UMP-CMP_kin"/>
</dbReference>
<organism evidence="7">
    <name type="scientific">Guillardia theta (strain CCMP2712)</name>
    <name type="common">Cryptophyte</name>
    <dbReference type="NCBI Taxonomy" id="905079"/>
    <lineage>
        <taxon>Eukaryota</taxon>
        <taxon>Cryptophyceae</taxon>
        <taxon>Pyrenomonadales</taxon>
        <taxon>Geminigeraceae</taxon>
        <taxon>Guillardia</taxon>
    </lineage>
</organism>
<evidence type="ECO:0000313" key="7">
    <source>
        <dbReference type="EMBL" id="EKX39306.1"/>
    </source>
</evidence>
<dbReference type="SUPFAM" id="SSF52540">
    <property type="entry name" value="P-loop containing nucleoside triphosphate hydrolases"/>
    <property type="match status" value="1"/>
</dbReference>
<reference evidence="9" key="2">
    <citation type="submission" date="2012-11" db="EMBL/GenBank/DDBJ databases">
        <authorList>
            <person name="Kuo A."/>
            <person name="Curtis B.A."/>
            <person name="Tanifuji G."/>
            <person name="Burki F."/>
            <person name="Gruber A."/>
            <person name="Irimia M."/>
            <person name="Maruyama S."/>
            <person name="Arias M.C."/>
            <person name="Ball S.G."/>
            <person name="Gile G.H."/>
            <person name="Hirakawa Y."/>
            <person name="Hopkins J.F."/>
            <person name="Rensing S.A."/>
            <person name="Schmutz J."/>
            <person name="Symeonidi A."/>
            <person name="Elias M."/>
            <person name="Eveleigh R.J."/>
            <person name="Herman E.K."/>
            <person name="Klute M.J."/>
            <person name="Nakayama T."/>
            <person name="Obornik M."/>
            <person name="Reyes-Prieto A."/>
            <person name="Armbrust E.V."/>
            <person name="Aves S.J."/>
            <person name="Beiko R.G."/>
            <person name="Coutinho P."/>
            <person name="Dacks J.B."/>
            <person name="Durnford D.G."/>
            <person name="Fast N.M."/>
            <person name="Green B.R."/>
            <person name="Grisdale C."/>
            <person name="Hempe F."/>
            <person name="Henrissat B."/>
            <person name="Hoppner M.P."/>
            <person name="Ishida K.-I."/>
            <person name="Kim E."/>
            <person name="Koreny L."/>
            <person name="Kroth P.G."/>
            <person name="Liu Y."/>
            <person name="Malik S.-B."/>
            <person name="Maier U.G."/>
            <person name="McRose D."/>
            <person name="Mock T."/>
            <person name="Neilson J.A."/>
            <person name="Onodera N.T."/>
            <person name="Poole A.M."/>
            <person name="Pritham E.J."/>
            <person name="Richards T.A."/>
            <person name="Rocap G."/>
            <person name="Roy S.W."/>
            <person name="Sarai C."/>
            <person name="Schaack S."/>
            <person name="Shirato S."/>
            <person name="Slamovits C.H."/>
            <person name="Spencer D.F."/>
            <person name="Suzuki S."/>
            <person name="Worden A.Z."/>
            <person name="Zauner S."/>
            <person name="Barry K."/>
            <person name="Bell C."/>
            <person name="Bharti A.K."/>
            <person name="Crow J.A."/>
            <person name="Grimwood J."/>
            <person name="Kramer R."/>
            <person name="Lindquist E."/>
            <person name="Lucas S."/>
            <person name="Salamov A."/>
            <person name="McFadden G.I."/>
            <person name="Lane C.E."/>
            <person name="Keeling P.J."/>
            <person name="Gray M.W."/>
            <person name="Grigoriev I.V."/>
            <person name="Archibald J.M."/>
        </authorList>
    </citation>
    <scope>NUCLEOTIDE SEQUENCE</scope>
    <source>
        <strain evidence="9">CCMP2712</strain>
    </source>
</reference>
<comment type="subcellular location">
    <subcellularLocation>
        <location evidence="1">Plastid</location>
        <location evidence="1">Chloroplast</location>
    </subcellularLocation>
</comment>
<reference evidence="8" key="3">
    <citation type="submission" date="2015-06" db="UniProtKB">
        <authorList>
            <consortium name="EnsemblProtists"/>
        </authorList>
    </citation>
    <scope>IDENTIFICATION</scope>
</reference>
<reference evidence="7 9" key="1">
    <citation type="journal article" date="2012" name="Nature">
        <title>Algal genomes reveal evolutionary mosaicism and the fate of nucleomorphs.</title>
        <authorList>
            <consortium name="DOE Joint Genome Institute"/>
            <person name="Curtis B.A."/>
            <person name="Tanifuji G."/>
            <person name="Burki F."/>
            <person name="Gruber A."/>
            <person name="Irimia M."/>
            <person name="Maruyama S."/>
            <person name="Arias M.C."/>
            <person name="Ball S.G."/>
            <person name="Gile G.H."/>
            <person name="Hirakawa Y."/>
            <person name="Hopkins J.F."/>
            <person name="Kuo A."/>
            <person name="Rensing S.A."/>
            <person name="Schmutz J."/>
            <person name="Symeonidi A."/>
            <person name="Elias M."/>
            <person name="Eveleigh R.J."/>
            <person name="Herman E.K."/>
            <person name="Klute M.J."/>
            <person name="Nakayama T."/>
            <person name="Obornik M."/>
            <person name="Reyes-Prieto A."/>
            <person name="Armbrust E.V."/>
            <person name="Aves S.J."/>
            <person name="Beiko R.G."/>
            <person name="Coutinho P."/>
            <person name="Dacks J.B."/>
            <person name="Durnford D.G."/>
            <person name="Fast N.M."/>
            <person name="Green B.R."/>
            <person name="Grisdale C.J."/>
            <person name="Hempel F."/>
            <person name="Henrissat B."/>
            <person name="Hoppner M.P."/>
            <person name="Ishida K."/>
            <person name="Kim E."/>
            <person name="Koreny L."/>
            <person name="Kroth P.G."/>
            <person name="Liu Y."/>
            <person name="Malik S.B."/>
            <person name="Maier U.G."/>
            <person name="McRose D."/>
            <person name="Mock T."/>
            <person name="Neilson J.A."/>
            <person name="Onodera N.T."/>
            <person name="Poole A.M."/>
            <person name="Pritham E.J."/>
            <person name="Richards T.A."/>
            <person name="Rocap G."/>
            <person name="Roy S.W."/>
            <person name="Sarai C."/>
            <person name="Schaack S."/>
            <person name="Shirato S."/>
            <person name="Slamovits C.H."/>
            <person name="Spencer D.F."/>
            <person name="Suzuki S."/>
            <person name="Worden A.Z."/>
            <person name="Zauner S."/>
            <person name="Barry K."/>
            <person name="Bell C."/>
            <person name="Bharti A.K."/>
            <person name="Crow J.A."/>
            <person name="Grimwood J."/>
            <person name="Kramer R."/>
            <person name="Lindquist E."/>
            <person name="Lucas S."/>
            <person name="Salamov A."/>
            <person name="McFadden G.I."/>
            <person name="Lane C.E."/>
            <person name="Keeling P.J."/>
            <person name="Gray M.W."/>
            <person name="Grigoriev I.V."/>
            <person name="Archibald J.M."/>
        </authorList>
    </citation>
    <scope>NUCLEOTIDE SEQUENCE</scope>
    <source>
        <strain evidence="7 9">CCMP2712</strain>
    </source>
</reference>
<dbReference type="EMBL" id="JH993040">
    <property type="protein sequence ID" value="EKX39306.1"/>
    <property type="molecule type" value="Genomic_DNA"/>
</dbReference>
<dbReference type="HAMAP" id="MF_00235">
    <property type="entry name" value="Adenylate_kinase_Adk"/>
    <property type="match status" value="1"/>
</dbReference>
<dbReference type="InterPro" id="IPR033690">
    <property type="entry name" value="Adenylat_kinase_CS"/>
</dbReference>
<evidence type="ECO:0000256" key="1">
    <source>
        <dbReference type="ARBA" id="ARBA00004229"/>
    </source>
</evidence>
<accession>L1IST1</accession>
<evidence type="ECO:0000256" key="2">
    <source>
        <dbReference type="ARBA" id="ARBA00022679"/>
    </source>
</evidence>
<dbReference type="InterPro" id="IPR027417">
    <property type="entry name" value="P-loop_NTPase"/>
</dbReference>